<feature type="transmembrane region" description="Helical" evidence="1">
    <location>
        <begin position="75"/>
        <end position="94"/>
    </location>
</feature>
<evidence type="ECO:0000313" key="2">
    <source>
        <dbReference type="EMBL" id="OUZ34850.1"/>
    </source>
</evidence>
<dbReference type="AlphaFoldDB" id="A0A200JDU2"/>
<dbReference type="OrthoDB" id="2186729at2"/>
<keyword evidence="1" id="KW-0472">Membrane</keyword>
<dbReference type="EMBL" id="CP147246">
    <property type="protein sequence ID" value="WYJ95370.1"/>
    <property type="molecule type" value="Genomic_DNA"/>
</dbReference>
<dbReference type="EMBL" id="NIBQ01000001">
    <property type="protein sequence ID" value="OUZ34850.1"/>
    <property type="molecule type" value="Genomic_DNA"/>
</dbReference>
<sequence length="95" mass="11253">MNKTNHGSTFGINLAIVIYYFLPRMQVSTYSYSWNLIFDFRPLSVFLITVVMLFIAYQKTHLNKWQNIDSGRMVVGSYILYLFATVFYLMILEFL</sequence>
<keyword evidence="1" id="KW-1133">Transmembrane helix</keyword>
<proteinExistence type="predicted"/>
<name>A0A200JDU2_9ENTE</name>
<dbReference type="RefSeq" id="WP_087639526.1">
    <property type="nucleotide sequence ID" value="NZ_CP147246.1"/>
</dbReference>
<protein>
    <submittedName>
        <fullName evidence="2">Uncharacterized protein</fullName>
    </submittedName>
</protein>
<evidence type="ECO:0000313" key="4">
    <source>
        <dbReference type="Proteomes" id="UP000196151"/>
    </source>
</evidence>
<accession>A0A200JDU2</accession>
<reference evidence="3" key="2">
    <citation type="submission" date="2017-05" db="EMBL/GenBank/DDBJ databases">
        <authorList>
            <consortium name="The Broad Institute Genomics Platform"/>
            <consortium name="The Broad Institute Genomic Center for Infectious Diseases"/>
            <person name="Earl A."/>
            <person name="Manson A."/>
            <person name="Schwartman J."/>
            <person name="Gilmore M."/>
            <person name="Abouelleil A."/>
            <person name="Cao P."/>
            <person name="Chapman S."/>
            <person name="Cusick C."/>
            <person name="Shea T."/>
            <person name="Young S."/>
            <person name="Neafsey D."/>
            <person name="Nusbaum C."/>
            <person name="Birren B."/>
        </authorList>
    </citation>
    <scope>NUCLEOTIDE SEQUENCE</scope>
    <source>
        <strain evidence="3">9D6_DIV0238</strain>
    </source>
</reference>
<reference evidence="2" key="1">
    <citation type="submission" date="2017-05" db="EMBL/GenBank/DDBJ databases">
        <title>The Genome Sequence of Enterococcus sp. 9D6_DIV0238.</title>
        <authorList>
            <consortium name="The Broad Institute Genomics Platform"/>
            <consortium name="The Broad Institute Genomic Center for Infectious Diseases"/>
            <person name="Earl A."/>
            <person name="Manson A."/>
            <person name="Schwartman J."/>
            <person name="Gilmore M."/>
            <person name="Abouelleil A."/>
            <person name="Cao P."/>
            <person name="Chapman S."/>
            <person name="Cusick C."/>
            <person name="Shea T."/>
            <person name="Young S."/>
            <person name="Neafsey D."/>
            <person name="Nusbaum C."/>
            <person name="Birren B."/>
        </authorList>
    </citation>
    <scope>NUCLEOTIDE SEQUENCE [LARGE SCALE GENOMIC DNA]</scope>
    <source>
        <strain evidence="2">9D6_DIV0238</strain>
    </source>
</reference>
<keyword evidence="4" id="KW-1185">Reference proteome</keyword>
<gene>
    <name evidence="2" type="ORF">A5889_000325</name>
    <name evidence="3" type="ORF">A5889_002918</name>
</gene>
<feature type="transmembrane region" description="Helical" evidence="1">
    <location>
        <begin position="34"/>
        <end position="55"/>
    </location>
</feature>
<organism evidence="2">
    <name type="scientific">Candidatus Enterococcus dunnyi</name>
    <dbReference type="NCBI Taxonomy" id="1834192"/>
    <lineage>
        <taxon>Bacteria</taxon>
        <taxon>Bacillati</taxon>
        <taxon>Bacillota</taxon>
        <taxon>Bacilli</taxon>
        <taxon>Lactobacillales</taxon>
        <taxon>Enterococcaceae</taxon>
        <taxon>Enterococcus</taxon>
    </lineage>
</organism>
<dbReference type="Proteomes" id="UP000196151">
    <property type="component" value="Chromosome"/>
</dbReference>
<evidence type="ECO:0000256" key="1">
    <source>
        <dbReference type="SAM" id="Phobius"/>
    </source>
</evidence>
<evidence type="ECO:0000313" key="3">
    <source>
        <dbReference type="EMBL" id="WYJ95370.1"/>
    </source>
</evidence>
<keyword evidence="1" id="KW-0812">Transmembrane</keyword>
<feature type="transmembrane region" description="Helical" evidence="1">
    <location>
        <begin position="6"/>
        <end position="22"/>
    </location>
</feature>
<reference evidence="3" key="3">
    <citation type="submission" date="2024-03" db="EMBL/GenBank/DDBJ databases">
        <title>The Genome Sequence of Enterococcus sp. DIV0238c.</title>
        <authorList>
            <consortium name="The Broad Institute Genomics Platform"/>
            <consortium name="The Broad Institute Microbial Omics Core"/>
            <consortium name="The Broad Institute Genomic Center for Infectious Diseases"/>
            <person name="Earl A."/>
            <person name="Manson A."/>
            <person name="Gilmore M."/>
            <person name="Schwartman J."/>
            <person name="Shea T."/>
            <person name="Abouelleil A."/>
            <person name="Cao P."/>
            <person name="Chapman S."/>
            <person name="Cusick C."/>
            <person name="Young S."/>
            <person name="Neafsey D."/>
            <person name="Nusbaum C."/>
            <person name="Birren B."/>
        </authorList>
    </citation>
    <scope>NUCLEOTIDE SEQUENCE</scope>
    <source>
        <strain evidence="3">9D6_DIV0238</strain>
    </source>
</reference>